<proteinExistence type="predicted"/>
<accession>A0A1Q3CTK0</accession>
<dbReference type="AlphaFoldDB" id="A0A1Q3CTK0"/>
<protein>
    <submittedName>
        <fullName evidence="1">UBN2_3 domain-containing protein</fullName>
    </submittedName>
</protein>
<sequence>PDVNDQAYENWELNNSIVMAWLINSMESHIAHNLFLRTAKAIWDAVNKNYSDLAKVSQDFELKNKLKDLHQGDLHYETDWEGHEGNQKFKKHLENERVYEFLAGLNQGLDEVRGR</sequence>
<keyword evidence="2" id="KW-1185">Reference proteome</keyword>
<comment type="caution">
    <text evidence="1">The sequence shown here is derived from an EMBL/GenBank/DDBJ whole genome shotgun (WGS) entry which is preliminary data.</text>
</comment>
<gene>
    <name evidence="1" type="ORF">CFOL_v3_26939</name>
</gene>
<dbReference type="Proteomes" id="UP000187406">
    <property type="component" value="Unassembled WGS sequence"/>
</dbReference>
<evidence type="ECO:0000313" key="2">
    <source>
        <dbReference type="Proteomes" id="UP000187406"/>
    </source>
</evidence>
<evidence type="ECO:0000313" key="1">
    <source>
        <dbReference type="EMBL" id="GAV83492.1"/>
    </source>
</evidence>
<dbReference type="PANTHER" id="PTHR37610:SF75">
    <property type="entry name" value="RETROTRANSPOSON COPIA-LIKE N-TERMINAL DOMAIN-CONTAINING PROTEIN"/>
    <property type="match status" value="1"/>
</dbReference>
<dbReference type="PANTHER" id="PTHR37610">
    <property type="entry name" value="CCHC-TYPE DOMAIN-CONTAINING PROTEIN"/>
    <property type="match status" value="1"/>
</dbReference>
<organism evidence="1 2">
    <name type="scientific">Cephalotus follicularis</name>
    <name type="common">Albany pitcher plant</name>
    <dbReference type="NCBI Taxonomy" id="3775"/>
    <lineage>
        <taxon>Eukaryota</taxon>
        <taxon>Viridiplantae</taxon>
        <taxon>Streptophyta</taxon>
        <taxon>Embryophyta</taxon>
        <taxon>Tracheophyta</taxon>
        <taxon>Spermatophyta</taxon>
        <taxon>Magnoliopsida</taxon>
        <taxon>eudicotyledons</taxon>
        <taxon>Gunneridae</taxon>
        <taxon>Pentapetalae</taxon>
        <taxon>rosids</taxon>
        <taxon>fabids</taxon>
        <taxon>Oxalidales</taxon>
        <taxon>Cephalotaceae</taxon>
        <taxon>Cephalotus</taxon>
    </lineage>
</organism>
<dbReference type="OrthoDB" id="1750575at2759"/>
<reference evidence="2" key="1">
    <citation type="submission" date="2016-04" db="EMBL/GenBank/DDBJ databases">
        <title>Cephalotus genome sequencing.</title>
        <authorList>
            <person name="Fukushima K."/>
            <person name="Hasebe M."/>
            <person name="Fang X."/>
        </authorList>
    </citation>
    <scope>NUCLEOTIDE SEQUENCE [LARGE SCALE GENOMIC DNA]</scope>
    <source>
        <strain evidence="2">cv. St1</strain>
    </source>
</reference>
<name>A0A1Q3CTK0_CEPFO</name>
<dbReference type="InParanoid" id="A0A1Q3CTK0"/>
<feature type="non-terminal residue" evidence="1">
    <location>
        <position position="1"/>
    </location>
</feature>
<dbReference type="EMBL" id="BDDD01002909">
    <property type="protein sequence ID" value="GAV83492.1"/>
    <property type="molecule type" value="Genomic_DNA"/>
</dbReference>
<feature type="non-terminal residue" evidence="1">
    <location>
        <position position="115"/>
    </location>
</feature>